<organism evidence="8 9">
    <name type="scientific">Escherichia albertii</name>
    <dbReference type="NCBI Taxonomy" id="208962"/>
    <lineage>
        <taxon>Bacteria</taxon>
        <taxon>Pseudomonadati</taxon>
        <taxon>Pseudomonadota</taxon>
        <taxon>Gammaproteobacteria</taxon>
        <taxon>Enterobacterales</taxon>
        <taxon>Enterobacteriaceae</taxon>
        <taxon>Escherichia</taxon>
    </lineage>
</organism>
<dbReference type="SUPFAM" id="SSF103473">
    <property type="entry name" value="MFS general substrate transporter"/>
    <property type="match status" value="1"/>
</dbReference>
<keyword evidence="3 6" id="KW-0812">Transmembrane</keyword>
<name>A0AAX3MS67_ESCAL</name>
<dbReference type="InterPro" id="IPR020846">
    <property type="entry name" value="MFS_dom"/>
</dbReference>
<feature type="transmembrane region" description="Helical" evidence="6">
    <location>
        <begin position="157"/>
        <end position="175"/>
    </location>
</feature>
<dbReference type="PANTHER" id="PTHR23508:SF10">
    <property type="entry name" value="CARBOXYLIC ACID TRANSPORTER PROTEIN HOMOLOG"/>
    <property type="match status" value="1"/>
</dbReference>
<dbReference type="PANTHER" id="PTHR23508">
    <property type="entry name" value="CARBOXYLIC ACID TRANSPORTER PROTEIN HOMOLOG"/>
    <property type="match status" value="1"/>
</dbReference>
<dbReference type="InterPro" id="IPR005829">
    <property type="entry name" value="Sugar_transporter_CS"/>
</dbReference>
<evidence type="ECO:0000256" key="4">
    <source>
        <dbReference type="ARBA" id="ARBA00022989"/>
    </source>
</evidence>
<dbReference type="PROSITE" id="PS00216">
    <property type="entry name" value="SUGAR_TRANSPORT_1"/>
    <property type="match status" value="1"/>
</dbReference>
<evidence type="ECO:0000313" key="9">
    <source>
        <dbReference type="Proteomes" id="UP001219219"/>
    </source>
</evidence>
<dbReference type="Gene3D" id="1.20.1250.20">
    <property type="entry name" value="MFS general substrate transporter like domains"/>
    <property type="match status" value="1"/>
</dbReference>
<dbReference type="Proteomes" id="UP001219219">
    <property type="component" value="Chromosome"/>
</dbReference>
<evidence type="ECO:0000256" key="6">
    <source>
        <dbReference type="SAM" id="Phobius"/>
    </source>
</evidence>
<reference evidence="8" key="1">
    <citation type="submission" date="2023-02" db="EMBL/GenBank/DDBJ databases">
        <title>Escherichia albertii as a potential enteropathogen in the light of epidemiological and genomic studies.</title>
        <authorList>
            <person name="Leszczynska K."/>
            <person name="Swiecicka I."/>
            <person name="Daniluk T."/>
            <person name="Lebensztejn D."/>
            <person name="Chmielewska S."/>
            <person name="Leszczynska D."/>
            <person name="Gawor J."/>
            <person name="Kliber M."/>
        </authorList>
    </citation>
    <scope>NUCLEOTIDE SEQUENCE</scope>
    <source>
        <strain evidence="8">BIA_7</strain>
    </source>
</reference>
<evidence type="ECO:0000256" key="1">
    <source>
        <dbReference type="ARBA" id="ARBA00004429"/>
    </source>
</evidence>
<dbReference type="Pfam" id="PF07690">
    <property type="entry name" value="MFS_1"/>
    <property type="match status" value="1"/>
</dbReference>
<accession>A0AAX3MS67</accession>
<dbReference type="InterPro" id="IPR036259">
    <property type="entry name" value="MFS_trans_sf"/>
</dbReference>
<feature type="transmembrane region" description="Helical" evidence="6">
    <location>
        <begin position="99"/>
        <end position="118"/>
    </location>
</feature>
<evidence type="ECO:0000256" key="2">
    <source>
        <dbReference type="ARBA" id="ARBA00022475"/>
    </source>
</evidence>
<feature type="transmembrane region" description="Helical" evidence="6">
    <location>
        <begin position="263"/>
        <end position="285"/>
    </location>
</feature>
<sequence>MFTADGGFMLIQGKIDISTILDTYPISHRQWLIVFLGFLVLGIDGFDVTAIGFIAPAIVDDWQISRHMLGPVMMSGLLGLAGGSLISGPLADRYGRRKIIIASVIFFGICSLLSAWSWDLYSLTFFRFITGLGLGAAMPNITTLVAEYAPGKYRSRLSTVIHCGFNTGAALGGLLSQQLLETSSWRSVLIIGGILPLLLALILLRYLPESMLFLVQSPQNKNKLMRLLNKFIPGIANEHCSFFTTEPEKNHANTAKSLLSPPYTLGTFSLWLTLFGGLFCVYLLSGWLPLMIKDAGLTLSQAVIIGSVFQVGGMMGNFCIGIEMDRWGQHCAIILTLLGGACCALILGLYTPSMPLLCVMVLLLGYTINGISPGCYALAAHFYPTSIRATGVSWATGVGRLGAITSAGVGSAMLAAGWTFNEVFMFLPLPLLIGTLALYCKKRCQVIVKNQTPSSMDNNAMTEQEEIDGVK</sequence>
<dbReference type="PROSITE" id="PS00217">
    <property type="entry name" value="SUGAR_TRANSPORT_2"/>
    <property type="match status" value="1"/>
</dbReference>
<evidence type="ECO:0000259" key="7">
    <source>
        <dbReference type="PROSITE" id="PS50850"/>
    </source>
</evidence>
<feature type="transmembrane region" description="Helical" evidence="6">
    <location>
        <begin position="356"/>
        <end position="379"/>
    </location>
</feature>
<dbReference type="CDD" id="cd17365">
    <property type="entry name" value="MFS_PcaK_like"/>
    <property type="match status" value="1"/>
</dbReference>
<feature type="domain" description="Major facilitator superfamily (MFS) profile" evidence="7">
    <location>
        <begin position="33"/>
        <end position="446"/>
    </location>
</feature>
<protein>
    <submittedName>
        <fullName evidence="8">Aromatic acid/H+ symport family MFS transporter</fullName>
    </submittedName>
</protein>
<feature type="transmembrane region" description="Helical" evidence="6">
    <location>
        <begin position="423"/>
        <end position="440"/>
    </location>
</feature>
<feature type="transmembrane region" description="Helical" evidence="6">
    <location>
        <begin position="187"/>
        <end position="207"/>
    </location>
</feature>
<feature type="transmembrane region" description="Helical" evidence="6">
    <location>
        <begin position="391"/>
        <end position="417"/>
    </location>
</feature>
<evidence type="ECO:0000256" key="5">
    <source>
        <dbReference type="ARBA" id="ARBA00023136"/>
    </source>
</evidence>
<gene>
    <name evidence="8" type="ORF">PS049_11785</name>
</gene>
<dbReference type="RefSeq" id="WP_236707376.1">
    <property type="nucleotide sequence ID" value="NZ_BBVL01000011.1"/>
</dbReference>
<dbReference type="GO" id="GO:0005886">
    <property type="term" value="C:plasma membrane"/>
    <property type="evidence" value="ECO:0007669"/>
    <property type="project" value="UniProtKB-SubCell"/>
</dbReference>
<proteinExistence type="predicted"/>
<feature type="transmembrane region" description="Helical" evidence="6">
    <location>
        <begin position="31"/>
        <end position="55"/>
    </location>
</feature>
<dbReference type="AlphaFoldDB" id="A0AAX3MS67"/>
<feature type="transmembrane region" description="Helical" evidence="6">
    <location>
        <begin position="332"/>
        <end position="350"/>
    </location>
</feature>
<dbReference type="EMBL" id="CP117562">
    <property type="protein sequence ID" value="WDB31521.1"/>
    <property type="molecule type" value="Genomic_DNA"/>
</dbReference>
<keyword evidence="5 6" id="KW-0472">Membrane</keyword>
<keyword evidence="4 6" id="KW-1133">Transmembrane helix</keyword>
<comment type="subcellular location">
    <subcellularLocation>
        <location evidence="1">Cell inner membrane</location>
        <topology evidence="1">Multi-pass membrane protein</topology>
    </subcellularLocation>
</comment>
<dbReference type="PROSITE" id="PS50850">
    <property type="entry name" value="MFS"/>
    <property type="match status" value="1"/>
</dbReference>
<dbReference type="InterPro" id="IPR011701">
    <property type="entry name" value="MFS"/>
</dbReference>
<feature type="transmembrane region" description="Helical" evidence="6">
    <location>
        <begin position="124"/>
        <end position="145"/>
    </location>
</feature>
<feature type="transmembrane region" description="Helical" evidence="6">
    <location>
        <begin position="67"/>
        <end position="87"/>
    </location>
</feature>
<dbReference type="GO" id="GO:0046943">
    <property type="term" value="F:carboxylic acid transmembrane transporter activity"/>
    <property type="evidence" value="ECO:0007669"/>
    <property type="project" value="TreeGrafter"/>
</dbReference>
<evidence type="ECO:0000256" key="3">
    <source>
        <dbReference type="ARBA" id="ARBA00022692"/>
    </source>
</evidence>
<keyword evidence="2" id="KW-1003">Cell membrane</keyword>
<feature type="transmembrane region" description="Helical" evidence="6">
    <location>
        <begin position="297"/>
        <end position="320"/>
    </location>
</feature>
<evidence type="ECO:0000313" key="8">
    <source>
        <dbReference type="EMBL" id="WDB31521.1"/>
    </source>
</evidence>